<accession>A0ABV7ECB5</accession>
<gene>
    <name evidence="2" type="ORF">ACFODK_01950</name>
</gene>
<dbReference type="EMBL" id="JBHRSU010000001">
    <property type="protein sequence ID" value="MFC3099651.1"/>
    <property type="molecule type" value="Genomic_DNA"/>
</dbReference>
<feature type="region of interest" description="Disordered" evidence="1">
    <location>
        <begin position="40"/>
        <end position="68"/>
    </location>
</feature>
<comment type="caution">
    <text evidence="2">The sequence shown here is derived from an EMBL/GenBank/DDBJ whole genome shotgun (WGS) entry which is preliminary data.</text>
</comment>
<sequence>MWRAREGNRNGESEWRNSSHFASAALARREMGTMRCADPLPVTVRNGASRGTEVSGSATSSVARRPEP</sequence>
<evidence type="ECO:0000256" key="1">
    <source>
        <dbReference type="SAM" id="MobiDB-lite"/>
    </source>
</evidence>
<name>A0ABV7ECB5_9SPHN</name>
<dbReference type="RefSeq" id="WP_336917123.1">
    <property type="nucleotide sequence ID" value="NZ_JBANRN010000001.1"/>
</dbReference>
<protein>
    <submittedName>
        <fullName evidence="2">Uncharacterized protein</fullName>
    </submittedName>
</protein>
<feature type="compositionally biased region" description="Polar residues" evidence="1">
    <location>
        <begin position="52"/>
        <end position="62"/>
    </location>
</feature>
<dbReference type="Proteomes" id="UP001595378">
    <property type="component" value="Unassembled WGS sequence"/>
</dbReference>
<proteinExistence type="predicted"/>
<reference evidence="3" key="1">
    <citation type="journal article" date="2019" name="Int. J. Syst. Evol. Microbiol.">
        <title>The Global Catalogue of Microorganisms (GCM) 10K type strain sequencing project: providing services to taxonomists for standard genome sequencing and annotation.</title>
        <authorList>
            <consortium name="The Broad Institute Genomics Platform"/>
            <consortium name="The Broad Institute Genome Sequencing Center for Infectious Disease"/>
            <person name="Wu L."/>
            <person name="Ma J."/>
        </authorList>
    </citation>
    <scope>NUCLEOTIDE SEQUENCE [LARGE SCALE GENOMIC DNA]</scope>
    <source>
        <strain evidence="3">KCTC 52606</strain>
    </source>
</reference>
<evidence type="ECO:0000313" key="2">
    <source>
        <dbReference type="EMBL" id="MFC3099651.1"/>
    </source>
</evidence>
<evidence type="ECO:0000313" key="3">
    <source>
        <dbReference type="Proteomes" id="UP001595378"/>
    </source>
</evidence>
<keyword evidence="3" id="KW-1185">Reference proteome</keyword>
<organism evidence="2 3">
    <name type="scientific">Alteraurantiacibacter lauratis</name>
    <dbReference type="NCBI Taxonomy" id="2054627"/>
    <lineage>
        <taxon>Bacteria</taxon>
        <taxon>Pseudomonadati</taxon>
        <taxon>Pseudomonadota</taxon>
        <taxon>Alphaproteobacteria</taxon>
        <taxon>Sphingomonadales</taxon>
        <taxon>Erythrobacteraceae</taxon>
        <taxon>Alteraurantiacibacter</taxon>
    </lineage>
</organism>